<dbReference type="EMBL" id="JACIFV010000001">
    <property type="protein sequence ID" value="MBB4190022.1"/>
    <property type="molecule type" value="Genomic_DNA"/>
</dbReference>
<accession>A0A7W6Q7Z3</accession>
<keyword evidence="1" id="KW-1133">Transmembrane helix</keyword>
<dbReference type="Proteomes" id="UP000524492">
    <property type="component" value="Unassembled WGS sequence"/>
</dbReference>
<comment type="caution">
    <text evidence="2">The sequence shown here is derived from an EMBL/GenBank/DDBJ whole genome shotgun (WGS) entry which is preliminary data.</text>
</comment>
<gene>
    <name evidence="2" type="ORF">GGD53_000138</name>
</gene>
<evidence type="ECO:0000313" key="2">
    <source>
        <dbReference type="EMBL" id="MBB4190022.1"/>
    </source>
</evidence>
<evidence type="ECO:0000256" key="1">
    <source>
        <dbReference type="SAM" id="Phobius"/>
    </source>
</evidence>
<proteinExistence type="predicted"/>
<keyword evidence="3" id="KW-1185">Reference proteome</keyword>
<feature type="transmembrane region" description="Helical" evidence="1">
    <location>
        <begin position="37"/>
        <end position="59"/>
    </location>
</feature>
<protein>
    <submittedName>
        <fullName evidence="2">Mercuric ion transport protein</fullName>
    </submittedName>
</protein>
<organism evidence="2 3">
    <name type="scientific">Rhizobium aethiopicum</name>
    <dbReference type="NCBI Taxonomy" id="1138170"/>
    <lineage>
        <taxon>Bacteria</taxon>
        <taxon>Pseudomonadati</taxon>
        <taxon>Pseudomonadota</taxon>
        <taxon>Alphaproteobacteria</taxon>
        <taxon>Hyphomicrobiales</taxon>
        <taxon>Rhizobiaceae</taxon>
        <taxon>Rhizobium/Agrobacterium group</taxon>
        <taxon>Rhizobium</taxon>
    </lineage>
</organism>
<dbReference type="AlphaFoldDB" id="A0A7W6Q7Z3"/>
<name>A0A7W6Q7Z3_9HYPH</name>
<evidence type="ECO:0000313" key="3">
    <source>
        <dbReference type="Proteomes" id="UP000524492"/>
    </source>
</evidence>
<sequence length="82" mass="8467">MTGSASFRAAAIGAVLAAICCVSPLVALNLPLAGLGVWLVGAAPVVLPLMIAGIGLVSWSRYHHWARSTAREATIRKEAVKS</sequence>
<reference evidence="2 3" key="1">
    <citation type="submission" date="2020-08" db="EMBL/GenBank/DDBJ databases">
        <title>Genomic Encyclopedia of Type Strains, Phase IV (KMG-V): Genome sequencing to study the core and pangenomes of soil and plant-associated prokaryotes.</title>
        <authorList>
            <person name="Whitman W."/>
        </authorList>
    </citation>
    <scope>NUCLEOTIDE SEQUENCE [LARGE SCALE GENOMIC DNA]</scope>
    <source>
        <strain evidence="2 3">SEMIA 4074</strain>
    </source>
</reference>
<dbReference type="RefSeq" id="WP_184452717.1">
    <property type="nucleotide sequence ID" value="NZ_JACIFV010000001.1"/>
</dbReference>
<keyword evidence="1" id="KW-0472">Membrane</keyword>
<keyword evidence="1" id="KW-0812">Transmembrane</keyword>
<dbReference type="Gene3D" id="1.10.287.910">
    <property type="entry name" value="bacterial mercury transporter, merf"/>
    <property type="match status" value="1"/>
</dbReference>